<protein>
    <submittedName>
        <fullName evidence="2">Uncharacterized protein</fullName>
    </submittedName>
</protein>
<keyword evidence="3" id="KW-1185">Reference proteome</keyword>
<organism evidence="2 3">
    <name type="scientific">Aureobasidium pullulans</name>
    <name type="common">Black yeast</name>
    <name type="synonym">Pullularia pullulans</name>
    <dbReference type="NCBI Taxonomy" id="5580"/>
    <lineage>
        <taxon>Eukaryota</taxon>
        <taxon>Fungi</taxon>
        <taxon>Dikarya</taxon>
        <taxon>Ascomycota</taxon>
        <taxon>Pezizomycotina</taxon>
        <taxon>Dothideomycetes</taxon>
        <taxon>Dothideomycetidae</taxon>
        <taxon>Dothideales</taxon>
        <taxon>Saccotheciaceae</taxon>
        <taxon>Aureobasidium</taxon>
    </lineage>
</organism>
<sequence length="283" mass="32584">MTTATNRRSNNPSIVHKKHDRHSEGNKSKKEKKYVTTNVIFKAKPDRAHKRTKSSPKSRKSGLGKNRLHRELSSSPLPRKTYTLADESNEALNNYRSHVVDDSDQMLARAYKDLIQKLDQTTLGPESLSTKIALAVEATQAMCTSFARQSYKVQVKDDDENIVRRKAAIIGDTMTTFEQLLHKGKEELEFLWDDWEDVRQKIAETGAQVLRDPKFPTQFGLDALDSRLSQPPRTTPEVENIRRLIKKESDNAHKELDQEAKNSVNKHKEYRAMWKAWLDDELN</sequence>
<evidence type="ECO:0000313" key="3">
    <source>
        <dbReference type="Proteomes" id="UP001341245"/>
    </source>
</evidence>
<evidence type="ECO:0000256" key="1">
    <source>
        <dbReference type="SAM" id="MobiDB-lite"/>
    </source>
</evidence>
<comment type="caution">
    <text evidence="2">The sequence shown here is derived from an EMBL/GenBank/DDBJ whole genome shotgun (WGS) entry which is preliminary data.</text>
</comment>
<reference evidence="2 3" key="1">
    <citation type="submission" date="2023-11" db="EMBL/GenBank/DDBJ databases">
        <title>Draft genome sequence and annotation of the polyextremotolerant black yeast-like fungus Aureobasidium pullulans NRRL 62042.</title>
        <authorList>
            <person name="Dielentheis-Frenken M.R.E."/>
            <person name="Wibberg D."/>
            <person name="Blank L.M."/>
            <person name="Tiso T."/>
        </authorList>
    </citation>
    <scope>NUCLEOTIDE SEQUENCE [LARGE SCALE GENOMIC DNA]</scope>
    <source>
        <strain evidence="2 3">NRRL 62042</strain>
    </source>
</reference>
<gene>
    <name evidence="2" type="ORF">QM012_004707</name>
</gene>
<dbReference type="EMBL" id="JASGXD010000002">
    <property type="protein sequence ID" value="KAK6007893.1"/>
    <property type="molecule type" value="Genomic_DNA"/>
</dbReference>
<feature type="compositionally biased region" description="Polar residues" evidence="1">
    <location>
        <begin position="1"/>
        <end position="13"/>
    </location>
</feature>
<feature type="region of interest" description="Disordered" evidence="1">
    <location>
        <begin position="1"/>
        <end position="81"/>
    </location>
</feature>
<dbReference type="Proteomes" id="UP001341245">
    <property type="component" value="Unassembled WGS sequence"/>
</dbReference>
<name>A0ABR0TTW1_AURPU</name>
<proteinExistence type="predicted"/>
<evidence type="ECO:0000313" key="2">
    <source>
        <dbReference type="EMBL" id="KAK6007893.1"/>
    </source>
</evidence>
<feature type="compositionally biased region" description="Basic residues" evidence="1">
    <location>
        <begin position="47"/>
        <end position="68"/>
    </location>
</feature>
<accession>A0ABR0TTW1</accession>